<dbReference type="InterPro" id="IPR050300">
    <property type="entry name" value="GDXG_lipolytic_enzyme"/>
</dbReference>
<evidence type="ECO:0000313" key="3">
    <source>
        <dbReference type="EMBL" id="MFD1607141.1"/>
    </source>
</evidence>
<dbReference type="Proteomes" id="UP001597221">
    <property type="component" value="Unassembled WGS sequence"/>
</dbReference>
<evidence type="ECO:0000259" key="2">
    <source>
        <dbReference type="Pfam" id="PF07859"/>
    </source>
</evidence>
<dbReference type="Pfam" id="PF07859">
    <property type="entry name" value="Abhydrolase_3"/>
    <property type="match status" value="1"/>
</dbReference>
<dbReference type="PANTHER" id="PTHR48081">
    <property type="entry name" value="AB HYDROLASE SUPERFAMILY PROTEIN C4A8.06C"/>
    <property type="match status" value="1"/>
</dbReference>
<dbReference type="RefSeq" id="WP_379596494.1">
    <property type="nucleotide sequence ID" value="NZ_JBHUDE010000026.1"/>
</dbReference>
<dbReference type="InterPro" id="IPR013094">
    <property type="entry name" value="AB_hydrolase_3"/>
</dbReference>
<dbReference type="Gene3D" id="3.40.50.1820">
    <property type="entry name" value="alpha/beta hydrolase"/>
    <property type="match status" value="1"/>
</dbReference>
<feature type="domain" description="Alpha/beta hydrolase fold-3" evidence="2">
    <location>
        <begin position="77"/>
        <end position="277"/>
    </location>
</feature>
<comment type="caution">
    <text evidence="3">The sequence shown here is derived from an EMBL/GenBank/DDBJ whole genome shotgun (WGS) entry which is preliminary data.</text>
</comment>
<name>A0ABW4HP27_9BACI</name>
<reference evidence="4" key="1">
    <citation type="journal article" date="2019" name="Int. J. Syst. Evol. Microbiol.">
        <title>The Global Catalogue of Microorganisms (GCM) 10K type strain sequencing project: providing services to taxonomists for standard genome sequencing and annotation.</title>
        <authorList>
            <consortium name="The Broad Institute Genomics Platform"/>
            <consortium name="The Broad Institute Genome Sequencing Center for Infectious Disease"/>
            <person name="Wu L."/>
            <person name="Ma J."/>
        </authorList>
    </citation>
    <scope>NUCLEOTIDE SEQUENCE [LARGE SCALE GENOMIC DNA]</scope>
    <source>
        <strain evidence="4">CGMCC 1.12376</strain>
    </source>
</reference>
<dbReference type="GO" id="GO:0016787">
    <property type="term" value="F:hydrolase activity"/>
    <property type="evidence" value="ECO:0007669"/>
    <property type="project" value="UniProtKB-KW"/>
</dbReference>
<dbReference type="SUPFAM" id="SSF53474">
    <property type="entry name" value="alpha/beta-Hydrolases"/>
    <property type="match status" value="1"/>
</dbReference>
<keyword evidence="4" id="KW-1185">Reference proteome</keyword>
<sequence>MRSIRSWLAERLLSRLSNKKIYSDEKLFRKHFRAKQTERDYVLPRFLMKRYRIAKQQFQGMDCYIFNHKKSSSTKTILYLHGGAYVNPPLVFHWMFLGKIAKKTGAAIYVPIYPKAPNHQYQDSFSKVLPLYKELLAAKTNNDIILMGDSAGGGFALALAQLLLEKKLSQPQQIILLSPWLDMTLSHPEIKQYEKIDPMLGVHGLIQIGKVYASDTDTSHYLLSPINGNLRGLGELTLFIGTHELLLPDARKLKSLTDSQGIKMNYFEYPKMNHVFPLYPIPEAKEAVKKIVDMLNDG</sequence>
<evidence type="ECO:0000256" key="1">
    <source>
        <dbReference type="ARBA" id="ARBA00022801"/>
    </source>
</evidence>
<gene>
    <name evidence="3" type="ORF">ACFSBH_05700</name>
</gene>
<dbReference type="EMBL" id="JBHUDE010000026">
    <property type="protein sequence ID" value="MFD1607141.1"/>
    <property type="molecule type" value="Genomic_DNA"/>
</dbReference>
<organism evidence="3 4">
    <name type="scientific">Oceanobacillus luteolus</name>
    <dbReference type="NCBI Taxonomy" id="1274358"/>
    <lineage>
        <taxon>Bacteria</taxon>
        <taxon>Bacillati</taxon>
        <taxon>Bacillota</taxon>
        <taxon>Bacilli</taxon>
        <taxon>Bacillales</taxon>
        <taxon>Bacillaceae</taxon>
        <taxon>Oceanobacillus</taxon>
    </lineage>
</organism>
<protein>
    <submittedName>
        <fullName evidence="3">Alpha/beta hydrolase fold domain-containing protein</fullName>
    </submittedName>
</protein>
<evidence type="ECO:0000313" key="4">
    <source>
        <dbReference type="Proteomes" id="UP001597221"/>
    </source>
</evidence>
<proteinExistence type="predicted"/>
<accession>A0ABW4HP27</accession>
<keyword evidence="1 3" id="KW-0378">Hydrolase</keyword>
<dbReference type="PANTHER" id="PTHR48081:SF8">
    <property type="entry name" value="ALPHA_BETA HYDROLASE FOLD-3 DOMAIN-CONTAINING PROTEIN-RELATED"/>
    <property type="match status" value="1"/>
</dbReference>
<dbReference type="InterPro" id="IPR029058">
    <property type="entry name" value="AB_hydrolase_fold"/>
</dbReference>